<dbReference type="RefSeq" id="YP_004769555.1">
    <property type="nucleotide sequence ID" value="NC_015885.1"/>
</dbReference>
<sequence length="140" mass="15223">MGQRHSIVQPPAPPPNAFVEIVSSSTGIIIAVGIFAFIFSFLYKLLQWYNRKSKNKKRKEQIREQIELGLLSYGAGVASLPLLNVIAHNPGSVISATPIYKGPCTGVPNSRLLQITSGTAEENTRILNHDGRNPDGSINV</sequence>
<dbReference type="Proteomes" id="UP000118514">
    <property type="component" value="Genome"/>
</dbReference>
<reference evidence="3" key="2">
    <citation type="journal article" date="2011" name="J. Virol.">
        <title>Virion structure of baboon reovirus, a fusogenic orthoreovirus that lacks an adhesion fiber.</title>
        <authorList>
            <person name="Yan X."/>
            <person name="Parent K.N."/>
            <person name="Goodman R.P."/>
            <person name="Tang J."/>
            <person name="Shou J."/>
            <person name="Nibert M.L."/>
            <person name="Duncan R."/>
            <person name="Baker T.S."/>
        </authorList>
    </citation>
    <scope>NUCLEOTIDE SEQUENCE [LARGE SCALE GENOMIC DNA]</scope>
</reference>
<keyword evidence="1" id="KW-1133">Transmembrane helix</keyword>
<dbReference type="PDBsum" id="2LKW"/>
<keyword evidence="4 5" id="KW-0002">3D-structure</keyword>
<feature type="transmembrane region" description="Helical" evidence="1">
    <location>
        <begin position="21"/>
        <end position="46"/>
    </location>
</feature>
<dbReference type="PDB" id="2MNS">
    <property type="method" value="NMR"/>
    <property type="chains" value="A=68-87"/>
</dbReference>
<evidence type="ECO:0000313" key="3">
    <source>
        <dbReference type="Proteomes" id="UP000118514"/>
    </source>
</evidence>
<name>Q918V6_9REOV</name>
<dbReference type="SMR" id="Q918V6"/>
<evidence type="ECO:0000256" key="1">
    <source>
        <dbReference type="SAM" id="Phobius"/>
    </source>
</evidence>
<dbReference type="KEGG" id="vg:11039974"/>
<keyword evidence="1" id="KW-0812">Transmembrane</keyword>
<reference evidence="4" key="3">
    <citation type="submission" date="2011-10" db="PDB data bank">
        <title>A Myristoylated Polyproline Type II Helix Functions as a Novel Fusion Peptide During Cell-Cell Membrane Fusion Induced by the Baboon Reovirus p15 FAST Protein.</title>
        <authorList>
            <person name="Top D."/>
            <person name="Read J."/>
            <person name="Dawe S."/>
            <person name="Syvitski R."/>
            <person name="Duncan R."/>
        </authorList>
    </citation>
    <scope>STRUCTURE BY NMR OF 2-21</scope>
</reference>
<evidence type="ECO:0000313" key="2">
    <source>
        <dbReference type="EMBL" id="AAL01373.1"/>
    </source>
</evidence>
<dbReference type="PDB" id="2LKW">
    <property type="method" value="NMR"/>
    <property type="chains" value="A=2-21"/>
</dbReference>
<dbReference type="GeneID" id="11039974"/>
<dbReference type="EMBL" id="AF406787">
    <property type="protein sequence ID" value="AAL01373.1"/>
    <property type="molecule type" value="Genomic_RNA"/>
</dbReference>
<reference evidence="5" key="4">
    <citation type="submission" date="2014-04" db="PDB data bank">
        <title>Novel helix-loop-helix fusion-inducing lipid packing sensor (FLiPS) for cell-cell fusion.</title>
        <authorList>
            <person name="Read J."/>
            <person name="Clancy E."/>
            <person name="Sarker M."/>
            <person name="Langelaan D."/>
            <person name="Rainey J."/>
            <person name="Duncan R."/>
        </authorList>
    </citation>
    <scope>STRUCTURE BY NMR OF 68-87</scope>
</reference>
<protein>
    <submittedName>
        <fullName evidence="2">Membrane fusion protein p15</fullName>
    </submittedName>
</protein>
<keyword evidence="3" id="KW-1185">Reference proteome</keyword>
<evidence type="ECO:0007829" key="5">
    <source>
        <dbReference type="PDB" id="2MNS"/>
    </source>
</evidence>
<accession>Q918V6</accession>
<dbReference type="EvolutionaryTrace" id="Q918V6"/>
<keyword evidence="1" id="KW-0472">Membrane</keyword>
<reference evidence="3" key="1">
    <citation type="journal article" date="1999" name="Virology">
        <title>Extensive sequence divergence and phylogenetic relationships between the fusogenic and nonfusogenic orthoreoviruses: a species proposal.</title>
        <authorList>
            <person name="Duncan R."/>
        </authorList>
    </citation>
    <scope>NUCLEOTIDE SEQUENCE [LARGE SCALE GENOMIC DNA]</scope>
</reference>
<evidence type="ECO:0007829" key="4">
    <source>
        <dbReference type="PDB" id="2LKW"/>
    </source>
</evidence>
<organism evidence="2 3">
    <name type="scientific">Baboon orthoreovirus</name>
    <dbReference type="NCBI Taxonomy" id="75888"/>
    <lineage>
        <taxon>Viruses</taxon>
        <taxon>Riboviria</taxon>
        <taxon>Orthornavirae</taxon>
        <taxon>Duplornaviricota</taxon>
        <taxon>Resentoviricetes</taxon>
        <taxon>Reovirales</taxon>
        <taxon>Spinareoviridae</taxon>
        <taxon>Orthoreovirus</taxon>
        <taxon>Orthoreovirus papionis</taxon>
    </lineage>
</organism>
<dbReference type="PDBsum" id="2MNS"/>
<dbReference type="TCDB" id="1.G.13.2.1">
    <property type="family name" value="the orthoreovirus fusion-associated small transmembrane (fast) family"/>
</dbReference>
<proteinExistence type="evidence at protein level"/>